<evidence type="ECO:0000313" key="3">
    <source>
        <dbReference type="EMBL" id="GAA2421612.1"/>
    </source>
</evidence>
<reference evidence="3 4" key="1">
    <citation type="journal article" date="2019" name="Int. J. Syst. Evol. Microbiol.">
        <title>The Global Catalogue of Microorganisms (GCM) 10K type strain sequencing project: providing services to taxonomists for standard genome sequencing and annotation.</title>
        <authorList>
            <consortium name="The Broad Institute Genomics Platform"/>
            <consortium name="The Broad Institute Genome Sequencing Center for Infectious Disease"/>
            <person name="Wu L."/>
            <person name="Ma J."/>
        </authorList>
    </citation>
    <scope>NUCLEOTIDE SEQUENCE [LARGE SCALE GENOMIC DNA]</scope>
    <source>
        <strain evidence="3 4">JCM 3325</strain>
    </source>
</reference>
<proteinExistence type="predicted"/>
<dbReference type="EMBL" id="BAAARW010000012">
    <property type="protein sequence ID" value="GAA2421612.1"/>
    <property type="molecule type" value="Genomic_DNA"/>
</dbReference>
<dbReference type="SUPFAM" id="SSF53955">
    <property type="entry name" value="Lysozyme-like"/>
    <property type="match status" value="1"/>
</dbReference>
<evidence type="ECO:0008006" key="5">
    <source>
        <dbReference type="Google" id="ProtNLM"/>
    </source>
</evidence>
<name>A0ABN3J5E1_9ACTN</name>
<keyword evidence="4" id="KW-1185">Reference proteome</keyword>
<feature type="region of interest" description="Disordered" evidence="1">
    <location>
        <begin position="1"/>
        <end position="97"/>
    </location>
</feature>
<dbReference type="RefSeq" id="WP_344590176.1">
    <property type="nucleotide sequence ID" value="NZ_BAAARW010000012.1"/>
</dbReference>
<feature type="compositionally biased region" description="Pro residues" evidence="1">
    <location>
        <begin position="49"/>
        <end position="61"/>
    </location>
</feature>
<protein>
    <recommendedName>
        <fullName evidence="5">Lytic transglycosylase domain-containing protein</fullName>
    </recommendedName>
</protein>
<feature type="transmembrane region" description="Helical" evidence="2">
    <location>
        <begin position="102"/>
        <end position="123"/>
    </location>
</feature>
<comment type="caution">
    <text evidence="3">The sequence shown here is derived from an EMBL/GenBank/DDBJ whole genome shotgun (WGS) entry which is preliminary data.</text>
</comment>
<gene>
    <name evidence="3" type="ORF">GCM10010191_36500</name>
</gene>
<evidence type="ECO:0000256" key="1">
    <source>
        <dbReference type="SAM" id="MobiDB-lite"/>
    </source>
</evidence>
<keyword evidence="2" id="KW-0812">Transmembrane</keyword>
<feature type="region of interest" description="Disordered" evidence="1">
    <location>
        <begin position="164"/>
        <end position="207"/>
    </location>
</feature>
<organism evidence="3 4">
    <name type="scientific">Actinomadura vinacea</name>
    <dbReference type="NCBI Taxonomy" id="115336"/>
    <lineage>
        <taxon>Bacteria</taxon>
        <taxon>Bacillati</taxon>
        <taxon>Actinomycetota</taxon>
        <taxon>Actinomycetes</taxon>
        <taxon>Streptosporangiales</taxon>
        <taxon>Thermomonosporaceae</taxon>
        <taxon>Actinomadura</taxon>
    </lineage>
</organism>
<sequence length="306" mass="30959">MKVAGSPFATQAMGPMGRPGDAGGPGGTHAMQAVQDEPHGPGAAVGLAEPPPSPYPGPGEPMGPMGPAGPADELAAGPGTHGPRGPRGTRRSGGGKGNGMKIVAMAAGAAVVVGGGAVAALALTGGDEGKAKVSSAPQADAPKPPPVDPYVEVQQRRKLAYERATRAARTAPKGKKPVLMPKGEPIPTKKPKPEGGDEGGVPSLGSPVPAGVAQAYAKSVMDDPGTQFGCLQKLWNKESGWNYKAANPSSGAYGIPQALPGSKMSSAGADWRTNYKTQIKWGLGYIEDRYGSPCKAWGHSESVGWY</sequence>
<dbReference type="InterPro" id="IPR023346">
    <property type="entry name" value="Lysozyme-like_dom_sf"/>
</dbReference>
<evidence type="ECO:0000256" key="2">
    <source>
        <dbReference type="SAM" id="Phobius"/>
    </source>
</evidence>
<evidence type="ECO:0000313" key="4">
    <source>
        <dbReference type="Proteomes" id="UP001501231"/>
    </source>
</evidence>
<keyword evidence="2" id="KW-0472">Membrane</keyword>
<accession>A0ABN3J5E1</accession>
<keyword evidence="2" id="KW-1133">Transmembrane helix</keyword>
<dbReference type="Gene3D" id="1.10.530.10">
    <property type="match status" value="1"/>
</dbReference>
<feature type="region of interest" description="Disordered" evidence="1">
    <location>
        <begin position="128"/>
        <end position="149"/>
    </location>
</feature>
<dbReference type="Proteomes" id="UP001501231">
    <property type="component" value="Unassembled WGS sequence"/>
</dbReference>